<keyword evidence="1" id="KW-0175">Coiled coil</keyword>
<dbReference type="EMBL" id="PJQM01006028">
    <property type="protein sequence ID" value="RCH80390.1"/>
    <property type="molecule type" value="Genomic_DNA"/>
</dbReference>
<keyword evidence="3" id="KW-1185">Reference proteome</keyword>
<feature type="coiled-coil region" evidence="1">
    <location>
        <begin position="33"/>
        <end position="60"/>
    </location>
</feature>
<reference evidence="2 3" key="1">
    <citation type="journal article" date="2018" name="G3 (Bethesda)">
        <title>Phylogenetic and Phylogenomic Definition of Rhizopus Species.</title>
        <authorList>
            <person name="Gryganskyi A.P."/>
            <person name="Golan J."/>
            <person name="Dolatabadi S."/>
            <person name="Mondo S."/>
            <person name="Robb S."/>
            <person name="Idnurm A."/>
            <person name="Muszewska A."/>
            <person name="Steczkiewicz K."/>
            <person name="Masonjones S."/>
            <person name="Liao H.L."/>
            <person name="Gajdeczka M.T."/>
            <person name="Anike F."/>
            <person name="Vuek A."/>
            <person name="Anishchenko I.M."/>
            <person name="Voigt K."/>
            <person name="de Hoog G.S."/>
            <person name="Smith M.E."/>
            <person name="Heitman J."/>
            <person name="Vilgalys R."/>
            <person name="Stajich J.E."/>
        </authorList>
    </citation>
    <scope>NUCLEOTIDE SEQUENCE [LARGE SCALE GENOMIC DNA]</scope>
    <source>
        <strain evidence="2 3">LSU 92-RS-03</strain>
    </source>
</reference>
<dbReference type="Proteomes" id="UP000253551">
    <property type="component" value="Unassembled WGS sequence"/>
</dbReference>
<comment type="caution">
    <text evidence="2">The sequence shown here is derived from an EMBL/GenBank/DDBJ whole genome shotgun (WGS) entry which is preliminary data.</text>
</comment>
<proteinExistence type="predicted"/>
<sequence>MDDSAMKLAKLESLLHSQHQEAGAKQVSWIQKIEELKCHNQRLEEGLQQHEKESKGIQEDGDRKIPTIRKLDEQRLVKEQMCKLETNNKVLRQKLSVTEHTVNQLKSHTKELKEFYEQETAQLHARIRKLEGKTASSGDLIYTVEELIAMTENLKEDKKALTLKISKLESRQKTLEDSLSLSQKNEEYFKKSLKRTLGEIANIEKALKRLNELLRENQ</sequence>
<evidence type="ECO:0000313" key="2">
    <source>
        <dbReference type="EMBL" id="RCH80390.1"/>
    </source>
</evidence>
<feature type="coiled-coil region" evidence="1">
    <location>
        <begin position="113"/>
        <end position="213"/>
    </location>
</feature>
<protein>
    <submittedName>
        <fullName evidence="2">Uncharacterized protein</fullName>
    </submittedName>
</protein>
<evidence type="ECO:0000256" key="1">
    <source>
        <dbReference type="SAM" id="Coils"/>
    </source>
</evidence>
<gene>
    <name evidence="2" type="ORF">CU098_003546</name>
</gene>
<organism evidence="2 3">
    <name type="scientific">Rhizopus stolonifer</name>
    <name type="common">Rhizopus nigricans</name>
    <dbReference type="NCBI Taxonomy" id="4846"/>
    <lineage>
        <taxon>Eukaryota</taxon>
        <taxon>Fungi</taxon>
        <taxon>Fungi incertae sedis</taxon>
        <taxon>Mucoromycota</taxon>
        <taxon>Mucoromycotina</taxon>
        <taxon>Mucoromycetes</taxon>
        <taxon>Mucorales</taxon>
        <taxon>Mucorineae</taxon>
        <taxon>Rhizopodaceae</taxon>
        <taxon>Rhizopus</taxon>
    </lineage>
</organism>
<evidence type="ECO:0000313" key="3">
    <source>
        <dbReference type="Proteomes" id="UP000253551"/>
    </source>
</evidence>
<name>A0A367IRR8_RHIST</name>
<accession>A0A367IRR8</accession>
<dbReference type="AlphaFoldDB" id="A0A367IRR8"/>